<dbReference type="EMBL" id="JBHPEI010000040">
    <property type="protein sequence ID" value="MFC1799895.1"/>
    <property type="molecule type" value="Genomic_DNA"/>
</dbReference>
<keyword evidence="3" id="KW-1185">Reference proteome</keyword>
<accession>A0ABV6YPA4</accession>
<reference evidence="2 3" key="1">
    <citation type="submission" date="2024-09" db="EMBL/GenBank/DDBJ databases">
        <authorList>
            <person name="D'Angelo T."/>
        </authorList>
    </citation>
    <scope>NUCLEOTIDE SEQUENCE [LARGE SCALE GENOMIC DNA]</scope>
    <source>
        <strain evidence="2">SAG AM-311-F02</strain>
    </source>
</reference>
<dbReference type="InterPro" id="IPR016039">
    <property type="entry name" value="Thiolase-like"/>
</dbReference>
<feature type="domain" description="Thiolase C-terminal" evidence="1">
    <location>
        <begin position="18"/>
        <end position="162"/>
    </location>
</feature>
<evidence type="ECO:0000313" key="3">
    <source>
        <dbReference type="Proteomes" id="UP001594288"/>
    </source>
</evidence>
<dbReference type="PANTHER" id="PTHR42870:SF6">
    <property type="entry name" value="ACETYL-COA C-ACYLTRANSFERASE"/>
    <property type="match status" value="1"/>
</dbReference>
<protein>
    <submittedName>
        <fullName evidence="2">Thiolase domain-containing protein</fullName>
    </submittedName>
</protein>
<dbReference type="CDD" id="cd00829">
    <property type="entry name" value="SCP-x_thiolase"/>
    <property type="match status" value="1"/>
</dbReference>
<gene>
    <name evidence="2" type="ORF">ACFL2Z_03185</name>
</gene>
<name>A0ABV6YPA4_UNCEI</name>
<proteinExistence type="predicted"/>
<dbReference type="Pfam" id="PF22691">
    <property type="entry name" value="Thiolase_C_1"/>
    <property type="match status" value="1"/>
</dbReference>
<dbReference type="SUPFAM" id="SSF53901">
    <property type="entry name" value="Thiolase-like"/>
    <property type="match status" value="1"/>
</dbReference>
<evidence type="ECO:0000259" key="1">
    <source>
        <dbReference type="Pfam" id="PF22691"/>
    </source>
</evidence>
<organism evidence="2 3">
    <name type="scientific">Eiseniibacteriota bacterium</name>
    <dbReference type="NCBI Taxonomy" id="2212470"/>
    <lineage>
        <taxon>Bacteria</taxon>
        <taxon>Candidatus Eiseniibacteriota</taxon>
    </lineage>
</organism>
<dbReference type="InterPro" id="IPR055140">
    <property type="entry name" value="Thiolase_C_2"/>
</dbReference>
<dbReference type="Gene3D" id="3.40.47.10">
    <property type="match status" value="1"/>
</dbReference>
<dbReference type="PANTHER" id="PTHR42870">
    <property type="entry name" value="ACETYL-COA C-ACETYLTRANSFERASE"/>
    <property type="match status" value="1"/>
</dbReference>
<evidence type="ECO:0000313" key="2">
    <source>
        <dbReference type="EMBL" id="MFC1799895.1"/>
    </source>
</evidence>
<comment type="caution">
    <text evidence="2">The sequence shown here is derived from an EMBL/GenBank/DDBJ whole genome shotgun (WGS) entry which is preliminary data.</text>
</comment>
<feature type="non-terminal residue" evidence="2">
    <location>
        <position position="1"/>
    </location>
</feature>
<dbReference type="Proteomes" id="UP001594288">
    <property type="component" value="Unassembled WGS sequence"/>
</dbReference>
<sequence length="164" mass="16699">DIAKKVSKKPLVKIAGSGQATDTIALHQRKDITYLAATEAAAKTAYDMAGVGPADLDLVEVHDCFTIAEIMAIEALGLVEVGKGGHATAKGETAIGGRIPVNASGGLKSKGHPVGATGVAQICEVTEQLRGESGERQVKGAKRGLTQNMGGTCASSVVHILEVA</sequence>